<evidence type="ECO:0000256" key="7">
    <source>
        <dbReference type="ARBA" id="ARBA00023242"/>
    </source>
</evidence>
<dbReference type="InterPro" id="IPR040450">
    <property type="entry name" value="TFIIF_beta_HTH"/>
</dbReference>
<accession>A0A8H6RWV1</accession>
<comment type="caution">
    <text evidence="13">The sequence shown here is derived from an EMBL/GenBank/DDBJ whole genome shotgun (WGS) entry which is preliminary data.</text>
</comment>
<dbReference type="CDD" id="cd07980">
    <property type="entry name" value="TFIIF_beta"/>
    <property type="match status" value="1"/>
</dbReference>
<keyword evidence="7" id="KW-0539">Nucleus</keyword>
<dbReference type="InterPro" id="IPR003196">
    <property type="entry name" value="TFIIF_beta"/>
</dbReference>
<dbReference type="AlphaFoldDB" id="A0A8H6RWV1"/>
<proteinExistence type="inferred from homology"/>
<dbReference type="InterPro" id="IPR011039">
    <property type="entry name" value="TFIIF_interaction"/>
</dbReference>
<dbReference type="PANTHER" id="PTHR10445:SF0">
    <property type="entry name" value="GENERAL TRANSCRIPTION FACTOR IIF SUBUNIT 2"/>
    <property type="match status" value="1"/>
</dbReference>
<gene>
    <name evidence="13" type="ORF">HMN09_01422300</name>
</gene>
<reference evidence="13" key="1">
    <citation type="submission" date="2020-05" db="EMBL/GenBank/DDBJ databases">
        <title>Mycena genomes resolve the evolution of fungal bioluminescence.</title>
        <authorList>
            <person name="Tsai I.J."/>
        </authorList>
    </citation>
    <scope>NUCLEOTIDE SEQUENCE</scope>
    <source>
        <strain evidence="13">110903Hualien_Pintung</strain>
    </source>
</reference>
<dbReference type="OrthoDB" id="449280at2759"/>
<evidence type="ECO:0000259" key="12">
    <source>
        <dbReference type="Pfam" id="PF17683"/>
    </source>
</evidence>
<feature type="domain" description="TFIIF beta subunit N-terminal" evidence="12">
    <location>
        <begin position="72"/>
        <end position="212"/>
    </location>
</feature>
<dbReference type="InterPro" id="IPR036390">
    <property type="entry name" value="WH_DNA-bd_sf"/>
</dbReference>
<dbReference type="SUPFAM" id="SSF50916">
    <property type="entry name" value="Rap30/74 interaction domains"/>
    <property type="match status" value="1"/>
</dbReference>
<dbReference type="Pfam" id="PF17683">
    <property type="entry name" value="TFIIF_beta_N"/>
    <property type="match status" value="1"/>
</dbReference>
<evidence type="ECO:0000313" key="13">
    <source>
        <dbReference type="EMBL" id="KAF7288158.1"/>
    </source>
</evidence>
<dbReference type="GO" id="GO:0005674">
    <property type="term" value="C:transcription factor TFIIF complex"/>
    <property type="evidence" value="ECO:0007669"/>
    <property type="project" value="InterPro"/>
</dbReference>
<evidence type="ECO:0000256" key="4">
    <source>
        <dbReference type="ARBA" id="ARBA00023015"/>
    </source>
</evidence>
<dbReference type="GO" id="GO:0003677">
    <property type="term" value="F:DNA binding"/>
    <property type="evidence" value="ECO:0007669"/>
    <property type="project" value="UniProtKB-KW"/>
</dbReference>
<dbReference type="FunFam" id="1.10.10.10:FF:000035">
    <property type="entry name" value="General transcription factor IIF subunit 2"/>
    <property type="match status" value="1"/>
</dbReference>
<dbReference type="Proteomes" id="UP000613580">
    <property type="component" value="Unassembled WGS sequence"/>
</dbReference>
<comment type="subcellular location">
    <subcellularLocation>
        <location evidence="1">Nucleus</location>
    </subcellularLocation>
</comment>
<evidence type="ECO:0000256" key="9">
    <source>
        <dbReference type="ARBA" id="ARBA00081863"/>
    </source>
</evidence>
<evidence type="ECO:0000256" key="1">
    <source>
        <dbReference type="ARBA" id="ARBA00004123"/>
    </source>
</evidence>
<dbReference type="Gene3D" id="1.10.10.10">
    <property type="entry name" value="Winged helix-like DNA-binding domain superfamily/Winged helix DNA-binding domain"/>
    <property type="match status" value="1"/>
</dbReference>
<keyword evidence="4" id="KW-0805">Transcription regulation</keyword>
<evidence type="ECO:0000256" key="10">
    <source>
        <dbReference type="SAM" id="MobiDB-lite"/>
    </source>
</evidence>
<sequence>MRSSLTFSPWQQPWIATRIIKNGGSRFLHGLTLTAMDVEERDEKKVFDDAAADSDQMPDPDETLMLDQGHGRVWLVKIPKFLLERWTAANAEDVHLASIRVYTYPDGRHRMFLFLPPNIDPNTPQAAPPPQRPNYPQFTNTTSYSVEGGAEPDCYELDMVNDNVDNQVVIAERPKDPSLSVSSSTAAATANTRARTTILTGRIKHDCNLRPALSSSYRRQMRDRHLKYNTPQRQIMRIEDAGVAGGRGGINQMTSGVGVGAQGGFRELVKTKPKPAKGQFERMARIPRNQLLDLIFGLFREQEHWGIKPLRERTQQPEAYLKEVLSEVAFLNRAGEHASMWELKETYKDSTHQPPELGSTSGLISFDDVKMEDAGDDDEDEDMEEVN</sequence>
<name>A0A8H6RWV1_MYCCL</name>
<evidence type="ECO:0000256" key="2">
    <source>
        <dbReference type="ARBA" id="ARBA00009543"/>
    </source>
</evidence>
<feature type="region of interest" description="Disordered" evidence="10">
    <location>
        <begin position="347"/>
        <end position="387"/>
    </location>
</feature>
<feature type="compositionally biased region" description="Acidic residues" evidence="10">
    <location>
        <begin position="374"/>
        <end position="387"/>
    </location>
</feature>
<organism evidence="13 14">
    <name type="scientific">Mycena chlorophos</name>
    <name type="common">Agaric fungus</name>
    <name type="synonym">Agaricus chlorophos</name>
    <dbReference type="NCBI Taxonomy" id="658473"/>
    <lineage>
        <taxon>Eukaryota</taxon>
        <taxon>Fungi</taxon>
        <taxon>Dikarya</taxon>
        <taxon>Basidiomycota</taxon>
        <taxon>Agaricomycotina</taxon>
        <taxon>Agaricomycetes</taxon>
        <taxon>Agaricomycetidae</taxon>
        <taxon>Agaricales</taxon>
        <taxon>Marasmiineae</taxon>
        <taxon>Mycenaceae</taxon>
        <taxon>Mycena</taxon>
    </lineage>
</organism>
<evidence type="ECO:0000256" key="3">
    <source>
        <dbReference type="ARBA" id="ARBA00021453"/>
    </source>
</evidence>
<dbReference type="GO" id="GO:0006367">
    <property type="term" value="P:transcription initiation at RNA polymerase II promoter"/>
    <property type="evidence" value="ECO:0007669"/>
    <property type="project" value="InterPro"/>
</dbReference>
<feature type="domain" description="TFIIF beta subunit HTH" evidence="11">
    <location>
        <begin position="284"/>
        <end position="348"/>
    </location>
</feature>
<dbReference type="Pfam" id="PF02270">
    <property type="entry name" value="TFIIF_beta"/>
    <property type="match status" value="1"/>
</dbReference>
<dbReference type="EMBL" id="JACAZE010000049">
    <property type="protein sequence ID" value="KAF7288158.1"/>
    <property type="molecule type" value="Genomic_DNA"/>
</dbReference>
<evidence type="ECO:0000256" key="6">
    <source>
        <dbReference type="ARBA" id="ARBA00023163"/>
    </source>
</evidence>
<keyword evidence="6" id="KW-0804">Transcription</keyword>
<dbReference type="PANTHER" id="PTHR10445">
    <property type="entry name" value="GENERAL TRANSCRIPTION FACTOR IIF SUBUNIT 2"/>
    <property type="match status" value="1"/>
</dbReference>
<keyword evidence="5" id="KW-0238">DNA-binding</keyword>
<keyword evidence="14" id="KW-1185">Reference proteome</keyword>
<dbReference type="InterPro" id="IPR036388">
    <property type="entry name" value="WH-like_DNA-bd_sf"/>
</dbReference>
<comment type="similarity">
    <text evidence="2">Belongs to the TFIIF beta subunit family.</text>
</comment>
<protein>
    <recommendedName>
        <fullName evidence="3">Transcription initiation factor IIF subunit beta</fullName>
    </recommendedName>
    <alternativeName>
        <fullName evidence="9">TFIIF medium subunit</fullName>
    </alternativeName>
    <alternativeName>
        <fullName evidence="8">TFIIF-beta</fullName>
    </alternativeName>
</protein>
<dbReference type="SUPFAM" id="SSF46785">
    <property type="entry name" value="Winged helix' DNA-binding domain"/>
    <property type="match status" value="1"/>
</dbReference>
<evidence type="ECO:0000259" key="11">
    <source>
        <dbReference type="Pfam" id="PF02270"/>
    </source>
</evidence>
<evidence type="ECO:0000256" key="8">
    <source>
        <dbReference type="ARBA" id="ARBA00081473"/>
    </source>
</evidence>
<dbReference type="InterPro" id="IPR040504">
    <property type="entry name" value="TFIIF_beta_N"/>
</dbReference>
<evidence type="ECO:0000313" key="14">
    <source>
        <dbReference type="Proteomes" id="UP000613580"/>
    </source>
</evidence>
<evidence type="ECO:0000256" key="5">
    <source>
        <dbReference type="ARBA" id="ARBA00023125"/>
    </source>
</evidence>